<protein>
    <submittedName>
        <fullName evidence="1">Uncharacterized protein</fullName>
    </submittedName>
</protein>
<reference evidence="1 2" key="1">
    <citation type="journal article" date="2023" name="Plants (Basel)">
        <title>Bridging the Gap: Combining Genomics and Transcriptomics Approaches to Understand Stylosanthes scabra, an Orphan Legume from the Brazilian Caatinga.</title>
        <authorList>
            <person name="Ferreira-Neto J.R.C."/>
            <person name="da Silva M.D."/>
            <person name="Binneck E."/>
            <person name="de Melo N.F."/>
            <person name="da Silva R.H."/>
            <person name="de Melo A.L.T.M."/>
            <person name="Pandolfi V."/>
            <person name="Bustamante F.O."/>
            <person name="Brasileiro-Vidal A.C."/>
            <person name="Benko-Iseppon A.M."/>
        </authorList>
    </citation>
    <scope>NUCLEOTIDE SEQUENCE [LARGE SCALE GENOMIC DNA]</scope>
    <source>
        <tissue evidence="1">Leaves</tissue>
    </source>
</reference>
<dbReference type="EMBL" id="JASCZI010212570">
    <property type="protein sequence ID" value="MED6199806.1"/>
    <property type="molecule type" value="Genomic_DNA"/>
</dbReference>
<evidence type="ECO:0000313" key="1">
    <source>
        <dbReference type="EMBL" id="MED6199806.1"/>
    </source>
</evidence>
<sequence>MRENRRKGVLGKLLTAMDGRVLGITLKFLQSCSSRSVFTTPLASAIVFSAAPPPKTAACEFKLAVVVSLQSHHGVSLLCSSNSSWSSSCFWPVGEW</sequence>
<evidence type="ECO:0000313" key="2">
    <source>
        <dbReference type="Proteomes" id="UP001341840"/>
    </source>
</evidence>
<gene>
    <name evidence="1" type="ORF">PIB30_079335</name>
</gene>
<dbReference type="Proteomes" id="UP001341840">
    <property type="component" value="Unassembled WGS sequence"/>
</dbReference>
<comment type="caution">
    <text evidence="1">The sequence shown here is derived from an EMBL/GenBank/DDBJ whole genome shotgun (WGS) entry which is preliminary data.</text>
</comment>
<proteinExistence type="predicted"/>
<organism evidence="1 2">
    <name type="scientific">Stylosanthes scabra</name>
    <dbReference type="NCBI Taxonomy" id="79078"/>
    <lineage>
        <taxon>Eukaryota</taxon>
        <taxon>Viridiplantae</taxon>
        <taxon>Streptophyta</taxon>
        <taxon>Embryophyta</taxon>
        <taxon>Tracheophyta</taxon>
        <taxon>Spermatophyta</taxon>
        <taxon>Magnoliopsida</taxon>
        <taxon>eudicotyledons</taxon>
        <taxon>Gunneridae</taxon>
        <taxon>Pentapetalae</taxon>
        <taxon>rosids</taxon>
        <taxon>fabids</taxon>
        <taxon>Fabales</taxon>
        <taxon>Fabaceae</taxon>
        <taxon>Papilionoideae</taxon>
        <taxon>50 kb inversion clade</taxon>
        <taxon>dalbergioids sensu lato</taxon>
        <taxon>Dalbergieae</taxon>
        <taxon>Pterocarpus clade</taxon>
        <taxon>Stylosanthes</taxon>
    </lineage>
</organism>
<accession>A0ABU6XPQ9</accession>
<keyword evidence="2" id="KW-1185">Reference proteome</keyword>
<name>A0ABU6XPQ9_9FABA</name>